<proteinExistence type="predicted"/>
<dbReference type="SFLD" id="SFLDG01082">
    <property type="entry name" value="B12-binding_domain_containing"/>
    <property type="match status" value="1"/>
</dbReference>
<evidence type="ECO:0000256" key="2">
    <source>
        <dbReference type="ARBA" id="ARBA00022691"/>
    </source>
</evidence>
<dbReference type="Proteomes" id="UP000654452">
    <property type="component" value="Unassembled WGS sequence"/>
</dbReference>
<dbReference type="PANTHER" id="PTHR43409:SF16">
    <property type="entry name" value="SLR0320 PROTEIN"/>
    <property type="match status" value="1"/>
</dbReference>
<organism evidence="8 9">
    <name type="scientific">Azospirillum aestuarii</name>
    <dbReference type="NCBI Taxonomy" id="2802052"/>
    <lineage>
        <taxon>Bacteria</taxon>
        <taxon>Pseudomonadati</taxon>
        <taxon>Pseudomonadota</taxon>
        <taxon>Alphaproteobacteria</taxon>
        <taxon>Rhodospirillales</taxon>
        <taxon>Azospirillaceae</taxon>
        <taxon>Azospirillum</taxon>
    </lineage>
</organism>
<evidence type="ECO:0000256" key="5">
    <source>
        <dbReference type="ARBA" id="ARBA00023014"/>
    </source>
</evidence>
<dbReference type="PROSITE" id="PS51918">
    <property type="entry name" value="RADICAL_SAM"/>
    <property type="match status" value="1"/>
</dbReference>
<dbReference type="RefSeq" id="WP_200487260.1">
    <property type="nucleotide sequence ID" value="NZ_JAEPIV010000033.1"/>
</dbReference>
<feature type="domain" description="Radical SAM core" evidence="7">
    <location>
        <begin position="201"/>
        <end position="441"/>
    </location>
</feature>
<dbReference type="InterPro" id="IPR013848">
    <property type="entry name" value="Methylthiotransferase_N"/>
</dbReference>
<comment type="cofactor">
    <cofactor evidence="1">
        <name>[4Fe-4S] cluster</name>
        <dbReference type="ChEBI" id="CHEBI:49883"/>
    </cofactor>
</comment>
<keyword evidence="4" id="KW-0408">Iron</keyword>
<keyword evidence="3" id="KW-0479">Metal-binding</keyword>
<evidence type="ECO:0000256" key="3">
    <source>
        <dbReference type="ARBA" id="ARBA00022723"/>
    </source>
</evidence>
<dbReference type="PROSITE" id="PS51449">
    <property type="entry name" value="MTTASE_N"/>
    <property type="match status" value="1"/>
</dbReference>
<dbReference type="PANTHER" id="PTHR43409">
    <property type="entry name" value="ANAEROBIC MAGNESIUM-PROTOPORPHYRIN IX MONOMETHYL ESTER CYCLASE-RELATED"/>
    <property type="match status" value="1"/>
</dbReference>
<dbReference type="SUPFAM" id="SSF102114">
    <property type="entry name" value="Radical SAM enzymes"/>
    <property type="match status" value="1"/>
</dbReference>
<dbReference type="CDD" id="cd01335">
    <property type="entry name" value="Radical_SAM"/>
    <property type="match status" value="1"/>
</dbReference>
<dbReference type="EMBL" id="JAEPIV010000033">
    <property type="protein sequence ID" value="MBK4722881.1"/>
    <property type="molecule type" value="Genomic_DNA"/>
</dbReference>
<dbReference type="InterPro" id="IPR051198">
    <property type="entry name" value="BchE-like"/>
</dbReference>
<dbReference type="InterPro" id="IPR058240">
    <property type="entry name" value="rSAM_sf"/>
</dbReference>
<dbReference type="SMART" id="SM00729">
    <property type="entry name" value="Elp3"/>
    <property type="match status" value="1"/>
</dbReference>
<evidence type="ECO:0000259" key="6">
    <source>
        <dbReference type="PROSITE" id="PS51449"/>
    </source>
</evidence>
<dbReference type="Gene3D" id="3.80.30.20">
    <property type="entry name" value="tm_1862 like domain"/>
    <property type="match status" value="1"/>
</dbReference>
<keyword evidence="9" id="KW-1185">Reference proteome</keyword>
<dbReference type="InterPro" id="IPR006638">
    <property type="entry name" value="Elp3/MiaA/NifB-like_rSAM"/>
</dbReference>
<keyword evidence="2" id="KW-0949">S-adenosyl-L-methionine</keyword>
<evidence type="ECO:0000256" key="4">
    <source>
        <dbReference type="ARBA" id="ARBA00023004"/>
    </source>
</evidence>
<accession>A0ABS1I732</accession>
<dbReference type="SFLD" id="SFLDS00029">
    <property type="entry name" value="Radical_SAM"/>
    <property type="match status" value="1"/>
</dbReference>
<feature type="domain" description="MTTase N-terminal" evidence="6">
    <location>
        <begin position="66"/>
        <end position="172"/>
    </location>
</feature>
<evidence type="ECO:0000256" key="1">
    <source>
        <dbReference type="ARBA" id="ARBA00001966"/>
    </source>
</evidence>
<keyword evidence="5" id="KW-0411">Iron-sulfur</keyword>
<evidence type="ECO:0000259" key="7">
    <source>
        <dbReference type="PROSITE" id="PS51918"/>
    </source>
</evidence>
<dbReference type="InterPro" id="IPR007197">
    <property type="entry name" value="rSAM"/>
</dbReference>
<evidence type="ECO:0000313" key="8">
    <source>
        <dbReference type="EMBL" id="MBK4722881.1"/>
    </source>
</evidence>
<protein>
    <submittedName>
        <fullName evidence="8">Radical SAM protein</fullName>
    </submittedName>
</protein>
<dbReference type="InterPro" id="IPR023404">
    <property type="entry name" value="rSAM_horseshoe"/>
</dbReference>
<evidence type="ECO:0000313" key="9">
    <source>
        <dbReference type="Proteomes" id="UP000654452"/>
    </source>
</evidence>
<name>A0ABS1I732_9PROT</name>
<dbReference type="Pfam" id="PF04055">
    <property type="entry name" value="Radical_SAM"/>
    <property type="match status" value="1"/>
</dbReference>
<sequence>MKVLFSNPPWWIKRYDFEGEQAPASAWFSGVRAGSRWPHTNQAHSSPGHFVFGEYMPYPFFMGYAATYVAKHTGARVVFRDSIALRESLAGYYRHLEEERYDYIFIETATPCWDQDQGIVHRIKELLPDTKIVLTGALSAKGEKILADHPVHAVIQGEYEKGSVRVLNGAEGVIPFDLLSVAEMNEAPFPYLDETIAHRYWDPNPAGQIAPQAQVWGSRGCPYKCIFCVWPATMTGNDPDGTGKRTVRFYKPDYVEAMLRDMIGRYGYRSVYFDDDTFNLGDAHVLGLCEVMTRIGIPWSAMCRADTIKLDTWKAMRDSGCFGVKLGFESGNQWVNDNIVNKRLNLEHAREAVHEIKRLGMTVHGTFTYGLPGETPEQMMDTKRYIASLPLDTFQETGCGEIEGTPMSTLREKGHLDRYKGAALDEQYLYVPDGGEKMRRLSEAGDLSIGADKAKGSSDFLIRQWVRLGAAMAAAAQAAPVAVWGVGTDFFETMEHTPDLRALVLAGRVRLFDTRLAGQSLDGAVIAPPTDLTAFDGAVFLTPRMLSSRNAMRQDADRLGLSAGRLRDVYEEESAAAD</sequence>
<reference evidence="8 9" key="1">
    <citation type="submission" date="2021-01" db="EMBL/GenBank/DDBJ databases">
        <title>Azospirillum sp. YIM DDC1 draft genome.</title>
        <authorList>
            <person name="Wang Y.-X."/>
        </authorList>
    </citation>
    <scope>NUCLEOTIDE SEQUENCE [LARGE SCALE GENOMIC DNA]</scope>
    <source>
        <strain evidence="8 9">YIM DDC1</strain>
    </source>
</reference>
<gene>
    <name evidence="8" type="ORF">JJL56_28905</name>
</gene>
<comment type="caution">
    <text evidence="8">The sequence shown here is derived from an EMBL/GenBank/DDBJ whole genome shotgun (WGS) entry which is preliminary data.</text>
</comment>